<protein>
    <submittedName>
        <fullName evidence="5">M24 family metallopeptidase</fullName>
    </submittedName>
</protein>
<dbReference type="AlphaFoldDB" id="A0ABD5Q5S6"/>
<evidence type="ECO:0000256" key="1">
    <source>
        <dbReference type="ARBA" id="ARBA00022723"/>
    </source>
</evidence>
<evidence type="ECO:0000313" key="5">
    <source>
        <dbReference type="EMBL" id="MFC4826023.1"/>
    </source>
</evidence>
<organism evidence="5 6">
    <name type="scientific">Halorussus aquaticus</name>
    <dbReference type="NCBI Taxonomy" id="2953748"/>
    <lineage>
        <taxon>Archaea</taxon>
        <taxon>Methanobacteriati</taxon>
        <taxon>Methanobacteriota</taxon>
        <taxon>Stenosarchaea group</taxon>
        <taxon>Halobacteria</taxon>
        <taxon>Halobacteriales</taxon>
        <taxon>Haladaptataceae</taxon>
        <taxon>Halorussus</taxon>
    </lineage>
</organism>
<dbReference type="Gene3D" id="3.90.230.10">
    <property type="entry name" value="Creatinase/methionine aminopeptidase superfamily"/>
    <property type="match status" value="1"/>
</dbReference>
<dbReference type="EMBL" id="JBHSHT010000002">
    <property type="protein sequence ID" value="MFC4826023.1"/>
    <property type="molecule type" value="Genomic_DNA"/>
</dbReference>
<dbReference type="GO" id="GO:0046872">
    <property type="term" value="F:metal ion binding"/>
    <property type="evidence" value="ECO:0007669"/>
    <property type="project" value="UniProtKB-KW"/>
</dbReference>
<dbReference type="PANTHER" id="PTHR46112:SF2">
    <property type="entry name" value="XAA-PRO AMINOPEPTIDASE P-RELATED"/>
    <property type="match status" value="1"/>
</dbReference>
<dbReference type="PROSITE" id="PS00491">
    <property type="entry name" value="PROLINE_PEPTIDASE"/>
    <property type="match status" value="1"/>
</dbReference>
<keyword evidence="1 3" id="KW-0479">Metal-binding</keyword>
<name>A0ABD5Q5S6_9EURY</name>
<evidence type="ECO:0000313" key="6">
    <source>
        <dbReference type="Proteomes" id="UP001595945"/>
    </source>
</evidence>
<evidence type="ECO:0000256" key="2">
    <source>
        <dbReference type="ARBA" id="ARBA00022801"/>
    </source>
</evidence>
<keyword evidence="2" id="KW-0378">Hydrolase</keyword>
<dbReference type="InterPro" id="IPR050659">
    <property type="entry name" value="Peptidase_M24B"/>
</dbReference>
<gene>
    <name evidence="5" type="ORF">ACFO9K_17345</name>
</gene>
<dbReference type="RefSeq" id="WP_254268338.1">
    <property type="nucleotide sequence ID" value="NZ_CP100400.1"/>
</dbReference>
<sequence>MDSPVRTPDPPTTAYDRLYTLLAEREADAFVHVGDRFDDLLRYLTRFSGPDRDYAFVYTEGQAALCAPRLFAQQANREFPGDRVYTVADQSALSASSRAMEALDDLADSCSSLLVPASFPSTSYRDLDVAVDTIDVLDTAAEDVGRRRKTTAERACHAAVQAAAQRGMARAEAVLAASERDGDELQWEGSPLTTERLRREVNAVLAADGVRDADNTVIGAGETCTDLHFTGTDGIHPDETVLLDLSPRGPHGYYGDFTRTFVAGEVDEWESTAYAAVTEAQDAALAALEDGAGTVASDAHAAATEVLSEHGFASGEVDVGMYHGVGHGVGVSLHEAPSLTSDTRLEAGNVVTVEPGVYDPAHGGVRIEDLVVITEDGYENLTEYPRELTPQSTHSRWEP</sequence>
<dbReference type="InterPro" id="IPR000994">
    <property type="entry name" value="Pept_M24"/>
</dbReference>
<feature type="domain" description="Peptidase M24" evidence="4">
    <location>
        <begin position="161"/>
        <end position="375"/>
    </location>
</feature>
<comment type="caution">
    <text evidence="5">The sequence shown here is derived from an EMBL/GenBank/DDBJ whole genome shotgun (WGS) entry which is preliminary data.</text>
</comment>
<evidence type="ECO:0000259" key="4">
    <source>
        <dbReference type="Pfam" id="PF00557"/>
    </source>
</evidence>
<dbReference type="InterPro" id="IPR029149">
    <property type="entry name" value="Creatin/AminoP/Spt16_N"/>
</dbReference>
<dbReference type="SUPFAM" id="SSF55920">
    <property type="entry name" value="Creatinase/aminopeptidase"/>
    <property type="match status" value="1"/>
</dbReference>
<proteinExistence type="inferred from homology"/>
<dbReference type="Gene3D" id="3.40.350.10">
    <property type="entry name" value="Creatinase/prolidase N-terminal domain"/>
    <property type="match status" value="1"/>
</dbReference>
<keyword evidence="6" id="KW-1185">Reference proteome</keyword>
<dbReference type="Proteomes" id="UP001595945">
    <property type="component" value="Unassembled WGS sequence"/>
</dbReference>
<evidence type="ECO:0000256" key="3">
    <source>
        <dbReference type="RuleBase" id="RU000590"/>
    </source>
</evidence>
<dbReference type="GeneID" id="73046885"/>
<dbReference type="PANTHER" id="PTHR46112">
    <property type="entry name" value="AMINOPEPTIDASE"/>
    <property type="match status" value="1"/>
</dbReference>
<dbReference type="Pfam" id="PF00557">
    <property type="entry name" value="Peptidase_M24"/>
    <property type="match status" value="1"/>
</dbReference>
<dbReference type="GO" id="GO:0016787">
    <property type="term" value="F:hydrolase activity"/>
    <property type="evidence" value="ECO:0007669"/>
    <property type="project" value="UniProtKB-KW"/>
</dbReference>
<comment type="similarity">
    <text evidence="3">Belongs to the peptidase M24B family.</text>
</comment>
<accession>A0ABD5Q5S6</accession>
<dbReference type="InterPro" id="IPR036005">
    <property type="entry name" value="Creatinase/aminopeptidase-like"/>
</dbReference>
<dbReference type="InterPro" id="IPR001131">
    <property type="entry name" value="Peptidase_M24B_aminopep-P_CS"/>
</dbReference>
<reference evidence="5 6" key="1">
    <citation type="journal article" date="2019" name="Int. J. Syst. Evol. Microbiol.">
        <title>The Global Catalogue of Microorganisms (GCM) 10K type strain sequencing project: providing services to taxonomists for standard genome sequencing and annotation.</title>
        <authorList>
            <consortium name="The Broad Institute Genomics Platform"/>
            <consortium name="The Broad Institute Genome Sequencing Center for Infectious Disease"/>
            <person name="Wu L."/>
            <person name="Ma J."/>
        </authorList>
    </citation>
    <scope>NUCLEOTIDE SEQUENCE [LARGE SCALE GENOMIC DNA]</scope>
    <source>
        <strain evidence="5 6">XZYJ18</strain>
    </source>
</reference>